<gene>
    <name evidence="1" type="ORF">SAMN04487819_11025</name>
</gene>
<dbReference type="RefSeq" id="WP_217641681.1">
    <property type="nucleotide sequence ID" value="NZ_FOMZ01000010.1"/>
</dbReference>
<reference evidence="2" key="1">
    <citation type="submission" date="2016-10" db="EMBL/GenBank/DDBJ databases">
        <authorList>
            <person name="Varghese N."/>
            <person name="Submissions S."/>
        </authorList>
    </citation>
    <scope>NUCLEOTIDE SEQUENCE [LARGE SCALE GENOMIC DNA]</scope>
    <source>
        <strain evidence="2">DSM 45004</strain>
    </source>
</reference>
<dbReference type="Proteomes" id="UP000198716">
    <property type="component" value="Unassembled WGS sequence"/>
</dbReference>
<name>A0A1I1Z5G9_9ACTN</name>
<proteinExistence type="predicted"/>
<accession>A0A1I1Z5G9</accession>
<keyword evidence="2" id="KW-1185">Reference proteome</keyword>
<sequence length="110" mass="11791">MIDGGAVNAAEIAVDESELAPLGTHEEFRELLVDLVQASAPEVFALCEEIGDRADGVVRYWGLSHEDGTEVFAPYGGVNGRFRSPESALRLLSGGRPMHLIRLGVEADTP</sequence>
<protein>
    <submittedName>
        <fullName evidence="1">Uncharacterized protein</fullName>
    </submittedName>
</protein>
<evidence type="ECO:0000313" key="2">
    <source>
        <dbReference type="Proteomes" id="UP000198716"/>
    </source>
</evidence>
<dbReference type="EMBL" id="FOMZ01000010">
    <property type="protein sequence ID" value="SFE25713.1"/>
    <property type="molecule type" value="Genomic_DNA"/>
</dbReference>
<evidence type="ECO:0000313" key="1">
    <source>
        <dbReference type="EMBL" id="SFE25713.1"/>
    </source>
</evidence>
<organism evidence="1 2">
    <name type="scientific">Actinopolyspora alba</name>
    <dbReference type="NCBI Taxonomy" id="673379"/>
    <lineage>
        <taxon>Bacteria</taxon>
        <taxon>Bacillati</taxon>
        <taxon>Actinomycetota</taxon>
        <taxon>Actinomycetes</taxon>
        <taxon>Actinopolysporales</taxon>
        <taxon>Actinopolysporaceae</taxon>
        <taxon>Actinopolyspora</taxon>
        <taxon>Actinopolyspora alba group</taxon>
    </lineage>
</organism>
<dbReference type="AlphaFoldDB" id="A0A1I1Z5G9"/>